<dbReference type="PROSITE" id="PS51194">
    <property type="entry name" value="HELICASE_CTER"/>
    <property type="match status" value="1"/>
</dbReference>
<evidence type="ECO:0000259" key="12">
    <source>
        <dbReference type="PROSITE" id="PS50967"/>
    </source>
</evidence>
<keyword evidence="4" id="KW-0378">Hydrolase</keyword>
<dbReference type="InterPro" id="IPR011545">
    <property type="entry name" value="DEAD/DEAH_box_helicase_dom"/>
</dbReference>
<evidence type="ECO:0000256" key="11">
    <source>
        <dbReference type="SAM" id="MobiDB-lite"/>
    </source>
</evidence>
<evidence type="ECO:0000259" key="14">
    <source>
        <dbReference type="PROSITE" id="PS51194"/>
    </source>
</evidence>
<dbReference type="GO" id="GO:0006260">
    <property type="term" value="P:DNA replication"/>
    <property type="evidence" value="ECO:0007669"/>
    <property type="project" value="InterPro"/>
</dbReference>
<comment type="similarity">
    <text evidence="2">Belongs to the helicase family. RecQ subfamily.</text>
</comment>
<dbReference type="NCBIfam" id="TIGR00614">
    <property type="entry name" value="recQ_fam"/>
    <property type="match status" value="1"/>
</dbReference>
<dbReference type="InterPro" id="IPR014001">
    <property type="entry name" value="Helicase_ATP-bd"/>
</dbReference>
<dbReference type="EC" id="5.6.2.4" evidence="10"/>
<dbReference type="AlphaFoldDB" id="A0AAW1D8W5"/>
<dbReference type="SMART" id="SM00487">
    <property type="entry name" value="DEXDc"/>
    <property type="match status" value="1"/>
</dbReference>
<dbReference type="InterPro" id="IPR004589">
    <property type="entry name" value="DNA_helicase_ATP-dep_RecQ"/>
</dbReference>
<dbReference type="GO" id="GO:0003677">
    <property type="term" value="F:DNA binding"/>
    <property type="evidence" value="ECO:0007669"/>
    <property type="project" value="UniProtKB-KW"/>
</dbReference>
<dbReference type="PANTHER" id="PTHR13710:SF120">
    <property type="entry name" value="BIFUNCTIONAL 3'-5' EXONUCLEASE_ATP-DEPENDENT HELICASE WRN"/>
    <property type="match status" value="1"/>
</dbReference>
<dbReference type="FunFam" id="3.40.50.300:FF:001389">
    <property type="entry name" value="ATP-dependent DNA helicase RecQ"/>
    <property type="match status" value="1"/>
</dbReference>
<keyword evidence="8" id="KW-0413">Isomerase</keyword>
<evidence type="ECO:0000256" key="8">
    <source>
        <dbReference type="ARBA" id="ARBA00023235"/>
    </source>
</evidence>
<evidence type="ECO:0000256" key="1">
    <source>
        <dbReference type="ARBA" id="ARBA00001947"/>
    </source>
</evidence>
<evidence type="ECO:0000256" key="4">
    <source>
        <dbReference type="ARBA" id="ARBA00022801"/>
    </source>
</evidence>
<dbReference type="EMBL" id="JAPXFL010000005">
    <property type="protein sequence ID" value="KAK9506185.1"/>
    <property type="molecule type" value="Genomic_DNA"/>
</dbReference>
<dbReference type="SMART" id="SM00490">
    <property type="entry name" value="HELICc"/>
    <property type="match status" value="1"/>
</dbReference>
<dbReference type="InterPro" id="IPR010997">
    <property type="entry name" value="HRDC-like_sf"/>
</dbReference>
<comment type="cofactor">
    <cofactor evidence="1">
        <name>Zn(2+)</name>
        <dbReference type="ChEBI" id="CHEBI:29105"/>
    </cofactor>
</comment>
<keyword evidence="3" id="KW-0547">Nucleotide-binding</keyword>
<dbReference type="Gene3D" id="1.10.10.10">
    <property type="entry name" value="Winged helix-like DNA-binding domain superfamily/Winged helix DNA-binding domain"/>
    <property type="match status" value="1"/>
</dbReference>
<name>A0AAW1D8W5_9HEMI</name>
<organism evidence="15 16">
    <name type="scientific">Rhynocoris fuscipes</name>
    <dbReference type="NCBI Taxonomy" id="488301"/>
    <lineage>
        <taxon>Eukaryota</taxon>
        <taxon>Metazoa</taxon>
        <taxon>Ecdysozoa</taxon>
        <taxon>Arthropoda</taxon>
        <taxon>Hexapoda</taxon>
        <taxon>Insecta</taxon>
        <taxon>Pterygota</taxon>
        <taxon>Neoptera</taxon>
        <taxon>Paraneoptera</taxon>
        <taxon>Hemiptera</taxon>
        <taxon>Heteroptera</taxon>
        <taxon>Panheteroptera</taxon>
        <taxon>Cimicomorpha</taxon>
        <taxon>Reduviidae</taxon>
        <taxon>Harpactorinae</taxon>
        <taxon>Harpactorini</taxon>
        <taxon>Rhynocoris</taxon>
    </lineage>
</organism>
<dbReference type="InterPro" id="IPR002121">
    <property type="entry name" value="HRDC_dom"/>
</dbReference>
<evidence type="ECO:0000313" key="15">
    <source>
        <dbReference type="EMBL" id="KAK9506185.1"/>
    </source>
</evidence>
<gene>
    <name evidence="15" type="ORF">O3M35_008166</name>
</gene>
<keyword evidence="16" id="KW-1185">Reference proteome</keyword>
<feature type="domain" description="Helicase C-terminal" evidence="14">
    <location>
        <begin position="225"/>
        <end position="373"/>
    </location>
</feature>
<dbReference type="GO" id="GO:0005694">
    <property type="term" value="C:chromosome"/>
    <property type="evidence" value="ECO:0007669"/>
    <property type="project" value="TreeGrafter"/>
</dbReference>
<sequence length="865" mass="97979">MTAPQAYLDTLKKYFGYKSFRSMQFDIIKAIIEDKRDTSVVMATGYGKSLCYQFPPVYCNGLAIVVSPLISLMQDQVESLKLYNIQACFLGSAQKLQREVIKGILNDNYRLAYITPEMCSTESGEEILAKISKSTVKIVLIAIDEAHCVSQWGMDFRKSYRNLGKLRNYFPGVPVMTLTATATPSVRKDIIASLKLRNPLEICTGFDRPNLFLSASIKGDDVLNDIKSVLLKFKMECDSGSTIIYCPTKKTADNIYNLLNGSGMKCALYHADLTLSQREKAQKDFANDTVEIMIATVAFGMGIDKPDVRVIIHYGAPKDIESYYQEIGRAGRDGYPSFCHVIYHQGDFNLNKRLICHLTGKYREHKEDMSRIMERFLQTVECRRKILINHFDPNCQLKANIRCCDNCNSIRRKSSCNRQDISSILAEDALLFLKAVNELKGRYGVTITIQVLRGSHNKRVPKFIYNSSVFGEGSNKSELWWKCLAGLLLREYLLEDYVVNVNSFNDKFPVHCIRVSPKGQHYLEEGGPKSIAKLEPTQEMLPLVKKLEPRANRDGWISKHTEFNEDDFSQCKTSEAETRQSDLEAFVYNELIKFRLFLASKYECMPYFILSTRTMMYLAQMRPTTLKELSAVEGFSDTKLEKFGEQCIDCIKRSIDSFSNNDSLSSSGGTGVKRFAVPKLLSYSFSDHRKKLSHNETLNNSKTSTDIAANNILDLDSNAPELCNENNVRRPISSDEIQSLLTDDECYFSAIEENDGSSTVTSSSEVYQTAFEDFEVDKRPELTSNSQQPCNNDNERLSKNLVTMSSSSNSKQNSDVYLASKKPRLELNKDHNKCTYTSHGSSSNSQSLASRLLDKKKTVRKNIKI</sequence>
<dbReference type="GO" id="GO:0000724">
    <property type="term" value="P:double-strand break repair via homologous recombination"/>
    <property type="evidence" value="ECO:0007669"/>
    <property type="project" value="TreeGrafter"/>
</dbReference>
<dbReference type="SUPFAM" id="SSF47819">
    <property type="entry name" value="HRDC-like"/>
    <property type="match status" value="1"/>
</dbReference>
<dbReference type="InterPro" id="IPR001650">
    <property type="entry name" value="Helicase_C-like"/>
</dbReference>
<keyword evidence="7" id="KW-0238">DNA-binding</keyword>
<dbReference type="GO" id="GO:0005737">
    <property type="term" value="C:cytoplasm"/>
    <property type="evidence" value="ECO:0007669"/>
    <property type="project" value="TreeGrafter"/>
</dbReference>
<evidence type="ECO:0000256" key="10">
    <source>
        <dbReference type="ARBA" id="ARBA00034808"/>
    </source>
</evidence>
<dbReference type="InterPro" id="IPR044876">
    <property type="entry name" value="HRDC_dom_sf"/>
</dbReference>
<dbReference type="SUPFAM" id="SSF52540">
    <property type="entry name" value="P-loop containing nucleoside triphosphate hydrolases"/>
    <property type="match status" value="1"/>
</dbReference>
<evidence type="ECO:0000256" key="9">
    <source>
        <dbReference type="ARBA" id="ARBA00034617"/>
    </source>
</evidence>
<keyword evidence="5" id="KW-0347">Helicase</keyword>
<dbReference type="Pfam" id="PF00570">
    <property type="entry name" value="HRDC"/>
    <property type="match status" value="1"/>
</dbReference>
<comment type="catalytic activity">
    <reaction evidence="9">
        <text>Couples ATP hydrolysis with the unwinding of duplex DNA by translocating in the 3'-5' direction.</text>
        <dbReference type="EC" id="5.6.2.4"/>
    </reaction>
</comment>
<evidence type="ECO:0000256" key="6">
    <source>
        <dbReference type="ARBA" id="ARBA00022840"/>
    </source>
</evidence>
<dbReference type="GO" id="GO:0005524">
    <property type="term" value="F:ATP binding"/>
    <property type="evidence" value="ECO:0007669"/>
    <property type="project" value="UniProtKB-KW"/>
</dbReference>
<dbReference type="GO" id="GO:0009378">
    <property type="term" value="F:four-way junction helicase activity"/>
    <property type="evidence" value="ECO:0007669"/>
    <property type="project" value="TreeGrafter"/>
</dbReference>
<feature type="domain" description="HRDC" evidence="12">
    <location>
        <begin position="581"/>
        <end position="661"/>
    </location>
</feature>
<feature type="region of interest" description="Disordered" evidence="11">
    <location>
        <begin position="836"/>
        <end position="865"/>
    </location>
</feature>
<feature type="domain" description="Helicase ATP-binding" evidence="13">
    <location>
        <begin position="29"/>
        <end position="200"/>
    </location>
</feature>
<evidence type="ECO:0000313" key="16">
    <source>
        <dbReference type="Proteomes" id="UP001461498"/>
    </source>
</evidence>
<evidence type="ECO:0000256" key="3">
    <source>
        <dbReference type="ARBA" id="ARBA00022741"/>
    </source>
</evidence>
<dbReference type="InterPro" id="IPR036388">
    <property type="entry name" value="WH-like_DNA-bd_sf"/>
</dbReference>
<keyword evidence="6" id="KW-0067">ATP-binding</keyword>
<dbReference type="GO" id="GO:0016787">
    <property type="term" value="F:hydrolase activity"/>
    <property type="evidence" value="ECO:0007669"/>
    <property type="project" value="UniProtKB-KW"/>
</dbReference>
<dbReference type="InterPro" id="IPR027417">
    <property type="entry name" value="P-loop_NTPase"/>
</dbReference>
<dbReference type="Pfam" id="PF09382">
    <property type="entry name" value="RQC"/>
    <property type="match status" value="1"/>
</dbReference>
<evidence type="ECO:0000259" key="13">
    <source>
        <dbReference type="PROSITE" id="PS51192"/>
    </source>
</evidence>
<dbReference type="GO" id="GO:0043138">
    <property type="term" value="F:3'-5' DNA helicase activity"/>
    <property type="evidence" value="ECO:0007669"/>
    <property type="project" value="UniProtKB-EC"/>
</dbReference>
<dbReference type="PROSITE" id="PS51192">
    <property type="entry name" value="HELICASE_ATP_BIND_1"/>
    <property type="match status" value="1"/>
</dbReference>
<dbReference type="InterPro" id="IPR018982">
    <property type="entry name" value="RQC_domain"/>
</dbReference>
<dbReference type="Pfam" id="PF00270">
    <property type="entry name" value="DEAD"/>
    <property type="match status" value="1"/>
</dbReference>
<dbReference type="CDD" id="cd18794">
    <property type="entry name" value="SF2_C_RecQ"/>
    <property type="match status" value="1"/>
</dbReference>
<reference evidence="15 16" key="1">
    <citation type="submission" date="2022-12" db="EMBL/GenBank/DDBJ databases">
        <title>Chromosome-level genome assembly of true bugs.</title>
        <authorList>
            <person name="Ma L."/>
            <person name="Li H."/>
        </authorList>
    </citation>
    <scope>NUCLEOTIDE SEQUENCE [LARGE SCALE GENOMIC DNA]</scope>
    <source>
        <strain evidence="15">Lab_2022b</strain>
    </source>
</reference>
<protein>
    <recommendedName>
        <fullName evidence="10">DNA 3'-5' helicase</fullName>
        <ecNumber evidence="10">5.6.2.4</ecNumber>
    </recommendedName>
</protein>
<feature type="compositionally biased region" description="Low complexity" evidence="11">
    <location>
        <begin position="838"/>
        <end position="851"/>
    </location>
</feature>
<dbReference type="Pfam" id="PF00271">
    <property type="entry name" value="Helicase_C"/>
    <property type="match status" value="1"/>
</dbReference>
<dbReference type="PANTHER" id="PTHR13710">
    <property type="entry name" value="DNA HELICASE RECQ FAMILY MEMBER"/>
    <property type="match status" value="1"/>
</dbReference>
<dbReference type="SMART" id="SM00956">
    <property type="entry name" value="RQC"/>
    <property type="match status" value="1"/>
</dbReference>
<comment type="caution">
    <text evidence="15">The sequence shown here is derived from an EMBL/GenBank/DDBJ whole genome shotgun (WGS) entry which is preliminary data.</text>
</comment>
<evidence type="ECO:0000256" key="2">
    <source>
        <dbReference type="ARBA" id="ARBA00005446"/>
    </source>
</evidence>
<dbReference type="Gene3D" id="3.40.50.300">
    <property type="entry name" value="P-loop containing nucleotide triphosphate hydrolases"/>
    <property type="match status" value="2"/>
</dbReference>
<dbReference type="SMART" id="SM00341">
    <property type="entry name" value="HRDC"/>
    <property type="match status" value="1"/>
</dbReference>
<proteinExistence type="inferred from homology"/>
<evidence type="ECO:0000256" key="7">
    <source>
        <dbReference type="ARBA" id="ARBA00023125"/>
    </source>
</evidence>
<accession>A0AAW1D8W5</accession>
<dbReference type="Gene3D" id="1.10.150.80">
    <property type="entry name" value="HRDC domain"/>
    <property type="match status" value="1"/>
</dbReference>
<dbReference type="SUPFAM" id="SSF46785">
    <property type="entry name" value="Winged helix' DNA-binding domain"/>
    <property type="match status" value="1"/>
</dbReference>
<dbReference type="Proteomes" id="UP001461498">
    <property type="component" value="Unassembled WGS sequence"/>
</dbReference>
<evidence type="ECO:0000256" key="5">
    <source>
        <dbReference type="ARBA" id="ARBA00022806"/>
    </source>
</evidence>
<dbReference type="PROSITE" id="PS50967">
    <property type="entry name" value="HRDC"/>
    <property type="match status" value="1"/>
</dbReference>
<dbReference type="GO" id="GO:0000723">
    <property type="term" value="P:telomere maintenance"/>
    <property type="evidence" value="ECO:0007669"/>
    <property type="project" value="TreeGrafter"/>
</dbReference>
<dbReference type="GO" id="GO:0005654">
    <property type="term" value="C:nucleoplasm"/>
    <property type="evidence" value="ECO:0007669"/>
    <property type="project" value="TreeGrafter"/>
</dbReference>
<dbReference type="InterPro" id="IPR036390">
    <property type="entry name" value="WH_DNA-bd_sf"/>
</dbReference>